<comment type="caution">
    <text evidence="1">The sequence shown here is derived from an EMBL/GenBank/DDBJ whole genome shotgun (WGS) entry which is preliminary data.</text>
</comment>
<gene>
    <name evidence="1" type="ORF">RHGRI_032355</name>
</gene>
<name>A0AAV6IEP6_9ERIC</name>
<accession>A0AAV6IEP6</accession>
<organism evidence="1 2">
    <name type="scientific">Rhododendron griersonianum</name>
    <dbReference type="NCBI Taxonomy" id="479676"/>
    <lineage>
        <taxon>Eukaryota</taxon>
        <taxon>Viridiplantae</taxon>
        <taxon>Streptophyta</taxon>
        <taxon>Embryophyta</taxon>
        <taxon>Tracheophyta</taxon>
        <taxon>Spermatophyta</taxon>
        <taxon>Magnoliopsida</taxon>
        <taxon>eudicotyledons</taxon>
        <taxon>Gunneridae</taxon>
        <taxon>Pentapetalae</taxon>
        <taxon>asterids</taxon>
        <taxon>Ericales</taxon>
        <taxon>Ericaceae</taxon>
        <taxon>Ericoideae</taxon>
        <taxon>Rhodoreae</taxon>
        <taxon>Rhododendron</taxon>
    </lineage>
</organism>
<reference evidence="1" key="1">
    <citation type="submission" date="2020-08" db="EMBL/GenBank/DDBJ databases">
        <title>Plant Genome Project.</title>
        <authorList>
            <person name="Zhang R.-G."/>
        </authorList>
    </citation>
    <scope>NUCLEOTIDE SEQUENCE</scope>
    <source>
        <strain evidence="1">WSP0</strain>
        <tissue evidence="1">Leaf</tissue>
    </source>
</reference>
<dbReference type="AlphaFoldDB" id="A0AAV6IEP6"/>
<keyword evidence="2" id="KW-1185">Reference proteome</keyword>
<dbReference type="EMBL" id="JACTNZ010000011">
    <property type="protein sequence ID" value="KAG5526033.1"/>
    <property type="molecule type" value="Genomic_DNA"/>
</dbReference>
<sequence>MSWVTSHRRWAGGRRGWFQSRDVLGDVGVDSGREAVGDGFVAKVRQAVEGVGTSGFEQTSVVVLCVHKGYVEAFVVQEFCHI</sequence>
<evidence type="ECO:0000313" key="2">
    <source>
        <dbReference type="Proteomes" id="UP000823749"/>
    </source>
</evidence>
<proteinExistence type="predicted"/>
<protein>
    <submittedName>
        <fullName evidence="1">Uncharacterized protein</fullName>
    </submittedName>
</protein>
<dbReference type="Proteomes" id="UP000823749">
    <property type="component" value="Chromosome 11"/>
</dbReference>
<evidence type="ECO:0000313" key="1">
    <source>
        <dbReference type="EMBL" id="KAG5526033.1"/>
    </source>
</evidence>